<evidence type="ECO:0000313" key="3">
    <source>
        <dbReference type="Proteomes" id="UP000541558"/>
    </source>
</evidence>
<dbReference type="OrthoDB" id="515401at2759"/>
<feature type="compositionally biased region" description="Basic and acidic residues" evidence="1">
    <location>
        <begin position="10"/>
        <end position="30"/>
    </location>
</feature>
<organism evidence="2 3">
    <name type="scientific">Ephemerocybe angulata</name>
    <dbReference type="NCBI Taxonomy" id="980116"/>
    <lineage>
        <taxon>Eukaryota</taxon>
        <taxon>Fungi</taxon>
        <taxon>Dikarya</taxon>
        <taxon>Basidiomycota</taxon>
        <taxon>Agaricomycotina</taxon>
        <taxon>Agaricomycetes</taxon>
        <taxon>Agaricomycetidae</taxon>
        <taxon>Agaricales</taxon>
        <taxon>Agaricineae</taxon>
        <taxon>Psathyrellaceae</taxon>
        <taxon>Ephemerocybe</taxon>
    </lineage>
</organism>
<feature type="compositionally biased region" description="Basic and acidic residues" evidence="1">
    <location>
        <begin position="38"/>
        <end position="58"/>
    </location>
</feature>
<name>A0A8H5C1D6_9AGAR</name>
<gene>
    <name evidence="2" type="ORF">D9611_002755</name>
</gene>
<sequence>MYNSRTQCLIRDKGTTKERRNEQKRTDSSRKPFLNYRFFDKEEKKKRNKSEERKESEPKQFQAGDQL</sequence>
<dbReference type="AlphaFoldDB" id="A0A8H5C1D6"/>
<evidence type="ECO:0000256" key="1">
    <source>
        <dbReference type="SAM" id="MobiDB-lite"/>
    </source>
</evidence>
<dbReference type="EMBL" id="JAACJK010000109">
    <property type="protein sequence ID" value="KAF5333213.1"/>
    <property type="molecule type" value="Genomic_DNA"/>
</dbReference>
<evidence type="ECO:0000313" key="2">
    <source>
        <dbReference type="EMBL" id="KAF5333213.1"/>
    </source>
</evidence>
<accession>A0A8H5C1D6</accession>
<proteinExistence type="predicted"/>
<dbReference type="Proteomes" id="UP000541558">
    <property type="component" value="Unassembled WGS sequence"/>
</dbReference>
<comment type="caution">
    <text evidence="2">The sequence shown here is derived from an EMBL/GenBank/DDBJ whole genome shotgun (WGS) entry which is preliminary data.</text>
</comment>
<protein>
    <submittedName>
        <fullName evidence="2">Uncharacterized protein</fullName>
    </submittedName>
</protein>
<reference evidence="2 3" key="1">
    <citation type="journal article" date="2020" name="ISME J.">
        <title>Uncovering the hidden diversity of litter-decomposition mechanisms in mushroom-forming fungi.</title>
        <authorList>
            <person name="Floudas D."/>
            <person name="Bentzer J."/>
            <person name="Ahren D."/>
            <person name="Johansson T."/>
            <person name="Persson P."/>
            <person name="Tunlid A."/>
        </authorList>
    </citation>
    <scope>NUCLEOTIDE SEQUENCE [LARGE SCALE GENOMIC DNA]</scope>
    <source>
        <strain evidence="2 3">CBS 175.51</strain>
    </source>
</reference>
<keyword evidence="3" id="KW-1185">Reference proteome</keyword>
<feature type="region of interest" description="Disordered" evidence="1">
    <location>
        <begin position="1"/>
        <end position="67"/>
    </location>
</feature>